<keyword evidence="2" id="KW-1185">Reference proteome</keyword>
<accession>A0A0C9Y1B0</accession>
<dbReference type="Proteomes" id="UP000054477">
    <property type="component" value="Unassembled WGS sequence"/>
</dbReference>
<evidence type="ECO:0000313" key="2">
    <source>
        <dbReference type="Proteomes" id="UP000054477"/>
    </source>
</evidence>
<dbReference type="HOGENOM" id="CLU_1713551_0_0_1"/>
<proteinExistence type="predicted"/>
<dbReference type="AlphaFoldDB" id="A0A0C9Y1B0"/>
<protein>
    <submittedName>
        <fullName evidence="1">Uncharacterized protein</fullName>
    </submittedName>
</protein>
<evidence type="ECO:0000313" key="1">
    <source>
        <dbReference type="EMBL" id="KIK07694.1"/>
    </source>
</evidence>
<name>A0A0C9Y1B0_9AGAR</name>
<sequence length="153" mass="17226">MLISKFTAPTYASNLLRCYLRSSRIPNGNSLMSPATLPSTDIQVSPGPCLSISKLPKQRREAPDGIGCWNDTPEACALRRSHPSTHGEKYVTALPFMTLAAELETHWRNNSRPCNWYYKTSLIGFYKPRMTFGRKTVQKPSKKTEPCSNPLTF</sequence>
<gene>
    <name evidence="1" type="ORF">K443DRAFT_170002</name>
</gene>
<organism evidence="1 2">
    <name type="scientific">Laccaria amethystina LaAM-08-1</name>
    <dbReference type="NCBI Taxonomy" id="1095629"/>
    <lineage>
        <taxon>Eukaryota</taxon>
        <taxon>Fungi</taxon>
        <taxon>Dikarya</taxon>
        <taxon>Basidiomycota</taxon>
        <taxon>Agaricomycotina</taxon>
        <taxon>Agaricomycetes</taxon>
        <taxon>Agaricomycetidae</taxon>
        <taxon>Agaricales</taxon>
        <taxon>Agaricineae</taxon>
        <taxon>Hydnangiaceae</taxon>
        <taxon>Laccaria</taxon>
    </lineage>
</organism>
<dbReference type="EMBL" id="KN838546">
    <property type="protein sequence ID" value="KIK07694.1"/>
    <property type="molecule type" value="Genomic_DNA"/>
</dbReference>
<reference evidence="2" key="2">
    <citation type="submission" date="2015-01" db="EMBL/GenBank/DDBJ databases">
        <title>Evolutionary Origins and Diversification of the Mycorrhizal Mutualists.</title>
        <authorList>
            <consortium name="DOE Joint Genome Institute"/>
            <consortium name="Mycorrhizal Genomics Consortium"/>
            <person name="Kohler A."/>
            <person name="Kuo A."/>
            <person name="Nagy L.G."/>
            <person name="Floudas D."/>
            <person name="Copeland A."/>
            <person name="Barry K.W."/>
            <person name="Cichocki N."/>
            <person name="Veneault-Fourrey C."/>
            <person name="LaButti K."/>
            <person name="Lindquist E.A."/>
            <person name="Lipzen A."/>
            <person name="Lundell T."/>
            <person name="Morin E."/>
            <person name="Murat C."/>
            <person name="Riley R."/>
            <person name="Ohm R."/>
            <person name="Sun H."/>
            <person name="Tunlid A."/>
            <person name="Henrissat B."/>
            <person name="Grigoriev I.V."/>
            <person name="Hibbett D.S."/>
            <person name="Martin F."/>
        </authorList>
    </citation>
    <scope>NUCLEOTIDE SEQUENCE [LARGE SCALE GENOMIC DNA]</scope>
    <source>
        <strain evidence="2">LaAM-08-1</strain>
    </source>
</reference>
<reference evidence="1 2" key="1">
    <citation type="submission" date="2014-04" db="EMBL/GenBank/DDBJ databases">
        <authorList>
            <consortium name="DOE Joint Genome Institute"/>
            <person name="Kuo A."/>
            <person name="Kohler A."/>
            <person name="Nagy L.G."/>
            <person name="Floudas D."/>
            <person name="Copeland A."/>
            <person name="Barry K.W."/>
            <person name="Cichocki N."/>
            <person name="Veneault-Fourrey C."/>
            <person name="LaButti K."/>
            <person name="Lindquist E.A."/>
            <person name="Lipzen A."/>
            <person name="Lundell T."/>
            <person name="Morin E."/>
            <person name="Murat C."/>
            <person name="Sun H."/>
            <person name="Tunlid A."/>
            <person name="Henrissat B."/>
            <person name="Grigoriev I.V."/>
            <person name="Hibbett D.S."/>
            <person name="Martin F."/>
            <person name="Nordberg H.P."/>
            <person name="Cantor M.N."/>
            <person name="Hua S.X."/>
        </authorList>
    </citation>
    <scope>NUCLEOTIDE SEQUENCE [LARGE SCALE GENOMIC DNA]</scope>
    <source>
        <strain evidence="1 2">LaAM-08-1</strain>
    </source>
</reference>